<protein>
    <submittedName>
        <fullName evidence="1">Uncharacterized protein</fullName>
    </submittedName>
</protein>
<organism evidence="1 2">
    <name type="scientific">Grimontia hollisae</name>
    <name type="common">Vibrio hollisae</name>
    <dbReference type="NCBI Taxonomy" id="673"/>
    <lineage>
        <taxon>Bacteria</taxon>
        <taxon>Pseudomonadati</taxon>
        <taxon>Pseudomonadota</taxon>
        <taxon>Gammaproteobacteria</taxon>
        <taxon>Vibrionales</taxon>
        <taxon>Vibrionaceae</taxon>
        <taxon>Grimontia</taxon>
    </lineage>
</organism>
<dbReference type="EMBL" id="UGHD01000002">
    <property type="protein sequence ID" value="STO56121.1"/>
    <property type="molecule type" value="Genomic_DNA"/>
</dbReference>
<proteinExistence type="predicted"/>
<name>A0A377HIL8_GRIHO</name>
<dbReference type="AlphaFoldDB" id="A0A377HIL8"/>
<accession>A0A377HIL8</accession>
<reference evidence="1 2" key="1">
    <citation type="submission" date="2018-06" db="EMBL/GenBank/DDBJ databases">
        <authorList>
            <consortium name="Pathogen Informatics"/>
            <person name="Doyle S."/>
        </authorList>
    </citation>
    <scope>NUCLEOTIDE SEQUENCE [LARGE SCALE GENOMIC DNA]</scope>
    <source>
        <strain evidence="1 2">NCTC11645</strain>
    </source>
</reference>
<sequence length="45" mass="4999">MACVIRLSCLHLMTGTALSGLVKTQLILLEFEYMVINDNKSVSEI</sequence>
<dbReference type="Proteomes" id="UP000254512">
    <property type="component" value="Unassembled WGS sequence"/>
</dbReference>
<gene>
    <name evidence="1" type="ORF">NCTC11645_00435</name>
</gene>
<evidence type="ECO:0000313" key="1">
    <source>
        <dbReference type="EMBL" id="STO56121.1"/>
    </source>
</evidence>
<evidence type="ECO:0000313" key="2">
    <source>
        <dbReference type="Proteomes" id="UP000254512"/>
    </source>
</evidence>